<dbReference type="EMBL" id="VSSQ01019797">
    <property type="protein sequence ID" value="MPM64152.1"/>
    <property type="molecule type" value="Genomic_DNA"/>
</dbReference>
<gene>
    <name evidence="5" type="primary">birA_36</name>
    <name evidence="5" type="ORF">SDC9_111038</name>
</gene>
<evidence type="ECO:0000256" key="1">
    <source>
        <dbReference type="ARBA" id="ARBA00022598"/>
    </source>
</evidence>
<dbReference type="SUPFAM" id="SSF55681">
    <property type="entry name" value="Class II aaRS and biotin synthetases"/>
    <property type="match status" value="1"/>
</dbReference>
<dbReference type="InterPro" id="IPR045864">
    <property type="entry name" value="aa-tRNA-synth_II/BPL/LPL"/>
</dbReference>
<dbReference type="InterPro" id="IPR004143">
    <property type="entry name" value="BPL_LPL_catalytic"/>
</dbReference>
<sequence>MDALRKEGYTIEARTSQGYRLTASPDALTEKEIRGFLGETALVGKELICLESVDSTNTYLKKQALSGMPDGTVVTADCQTGGRGRMDRAFRNPKGKLVALSALLRPEVPLDRLTCVTAQTAVALCGAVEEVCGVRPQIKWTNDLVIDRKKLCGILTEMALEGESGRLQYLVIGIGVNVHQTPEDFGPELGEIAVSLDMVLDRPVSRPALAAAEIRALDRLYADICRGDTQRYLDDYRRDCVTLGKTVQLISADGRRETARALDIDDEFGLVVRLEDGSVRTVRTGEVSVRGMYGYVD</sequence>
<dbReference type="InterPro" id="IPR008988">
    <property type="entry name" value="Transcriptional_repressor_C"/>
</dbReference>
<dbReference type="SUPFAM" id="SSF50037">
    <property type="entry name" value="C-terminal domain of transcriptional repressors"/>
    <property type="match status" value="1"/>
</dbReference>
<evidence type="ECO:0000256" key="2">
    <source>
        <dbReference type="ARBA" id="ARBA00022741"/>
    </source>
</evidence>
<evidence type="ECO:0000256" key="3">
    <source>
        <dbReference type="ARBA" id="ARBA00022840"/>
    </source>
</evidence>
<dbReference type="PANTHER" id="PTHR12835">
    <property type="entry name" value="BIOTIN PROTEIN LIGASE"/>
    <property type="match status" value="1"/>
</dbReference>
<dbReference type="PANTHER" id="PTHR12835:SF5">
    <property type="entry name" value="BIOTIN--PROTEIN LIGASE"/>
    <property type="match status" value="1"/>
</dbReference>
<dbReference type="CDD" id="cd16442">
    <property type="entry name" value="BPL"/>
    <property type="match status" value="1"/>
</dbReference>
<keyword evidence="1 5" id="KW-0436">Ligase</keyword>
<accession>A0A645BFP6</accession>
<organism evidence="5">
    <name type="scientific">bioreactor metagenome</name>
    <dbReference type="NCBI Taxonomy" id="1076179"/>
    <lineage>
        <taxon>unclassified sequences</taxon>
        <taxon>metagenomes</taxon>
        <taxon>ecological metagenomes</taxon>
    </lineage>
</organism>
<dbReference type="PROSITE" id="PS51733">
    <property type="entry name" value="BPL_LPL_CATALYTIC"/>
    <property type="match status" value="1"/>
</dbReference>
<feature type="domain" description="BPL/LPL catalytic" evidence="4">
    <location>
        <begin position="42"/>
        <end position="225"/>
    </location>
</feature>
<keyword evidence="2" id="KW-0547">Nucleotide-binding</keyword>
<proteinExistence type="predicted"/>
<protein>
    <submittedName>
        <fullName evidence="5">Bifunctional ligase/repressor BirA</fullName>
        <ecNumber evidence="5">6.3.4.15</ecNumber>
    </submittedName>
</protein>
<dbReference type="Pfam" id="PF02237">
    <property type="entry name" value="BPL_C"/>
    <property type="match status" value="1"/>
</dbReference>
<dbReference type="EC" id="6.3.4.15" evidence="5"/>
<keyword evidence="3" id="KW-0067">ATP-binding</keyword>
<reference evidence="5" key="1">
    <citation type="submission" date="2019-08" db="EMBL/GenBank/DDBJ databases">
        <authorList>
            <person name="Kucharzyk K."/>
            <person name="Murdoch R.W."/>
            <person name="Higgins S."/>
            <person name="Loffler F."/>
        </authorList>
    </citation>
    <scope>NUCLEOTIDE SEQUENCE</scope>
</reference>
<evidence type="ECO:0000313" key="5">
    <source>
        <dbReference type="EMBL" id="MPM64152.1"/>
    </source>
</evidence>
<dbReference type="NCBIfam" id="TIGR00121">
    <property type="entry name" value="birA_ligase"/>
    <property type="match status" value="1"/>
</dbReference>
<dbReference type="InterPro" id="IPR003142">
    <property type="entry name" value="BPL_C"/>
</dbReference>
<name>A0A645BFP6_9ZZZZ</name>
<dbReference type="Gene3D" id="2.30.30.100">
    <property type="match status" value="1"/>
</dbReference>
<evidence type="ECO:0000259" key="4">
    <source>
        <dbReference type="PROSITE" id="PS51733"/>
    </source>
</evidence>
<comment type="caution">
    <text evidence="5">The sequence shown here is derived from an EMBL/GenBank/DDBJ whole genome shotgun (WGS) entry which is preliminary data.</text>
</comment>
<dbReference type="GO" id="GO:0004077">
    <property type="term" value="F:biotin--[biotin carboxyl-carrier protein] ligase activity"/>
    <property type="evidence" value="ECO:0007669"/>
    <property type="project" value="UniProtKB-EC"/>
</dbReference>
<dbReference type="Pfam" id="PF03099">
    <property type="entry name" value="BPL_LplA_LipB"/>
    <property type="match status" value="1"/>
</dbReference>
<dbReference type="GO" id="GO:0005524">
    <property type="term" value="F:ATP binding"/>
    <property type="evidence" value="ECO:0007669"/>
    <property type="project" value="UniProtKB-KW"/>
</dbReference>
<dbReference type="GO" id="GO:0005737">
    <property type="term" value="C:cytoplasm"/>
    <property type="evidence" value="ECO:0007669"/>
    <property type="project" value="TreeGrafter"/>
</dbReference>
<dbReference type="AlphaFoldDB" id="A0A645BFP6"/>
<dbReference type="Gene3D" id="3.30.930.10">
    <property type="entry name" value="Bira Bifunctional Protein, Domain 2"/>
    <property type="match status" value="1"/>
</dbReference>
<dbReference type="InterPro" id="IPR004408">
    <property type="entry name" value="Biotin_CoA_COase_ligase"/>
</dbReference>